<keyword evidence="1" id="KW-1133">Transmembrane helix</keyword>
<evidence type="ECO:0000256" key="1">
    <source>
        <dbReference type="SAM" id="Phobius"/>
    </source>
</evidence>
<name>A0A7J7KP54_BUGNE</name>
<keyword evidence="1" id="KW-0472">Membrane</keyword>
<proteinExistence type="predicted"/>
<accession>A0A7J7KP54</accession>
<organism evidence="2 3">
    <name type="scientific">Bugula neritina</name>
    <name type="common">Brown bryozoan</name>
    <name type="synonym">Sertularia neritina</name>
    <dbReference type="NCBI Taxonomy" id="10212"/>
    <lineage>
        <taxon>Eukaryota</taxon>
        <taxon>Metazoa</taxon>
        <taxon>Spiralia</taxon>
        <taxon>Lophotrochozoa</taxon>
        <taxon>Bryozoa</taxon>
        <taxon>Gymnolaemata</taxon>
        <taxon>Cheilostomatida</taxon>
        <taxon>Flustrina</taxon>
        <taxon>Buguloidea</taxon>
        <taxon>Bugulidae</taxon>
        <taxon>Bugula</taxon>
    </lineage>
</organism>
<feature type="transmembrane region" description="Helical" evidence="1">
    <location>
        <begin position="17"/>
        <end position="36"/>
    </location>
</feature>
<dbReference type="EMBL" id="VXIV02000200">
    <property type="protein sequence ID" value="KAF6039932.1"/>
    <property type="molecule type" value="Genomic_DNA"/>
</dbReference>
<evidence type="ECO:0000313" key="3">
    <source>
        <dbReference type="Proteomes" id="UP000593567"/>
    </source>
</evidence>
<reference evidence="2" key="1">
    <citation type="submission" date="2020-06" db="EMBL/GenBank/DDBJ databases">
        <title>Draft genome of Bugula neritina, a colonial animal packing powerful symbionts and potential medicines.</title>
        <authorList>
            <person name="Rayko M."/>
        </authorList>
    </citation>
    <scope>NUCLEOTIDE SEQUENCE [LARGE SCALE GENOMIC DNA]</scope>
    <source>
        <strain evidence="2">Kwan_BN1</strain>
    </source>
</reference>
<comment type="caution">
    <text evidence="2">The sequence shown here is derived from an EMBL/GenBank/DDBJ whole genome shotgun (WGS) entry which is preliminary data.</text>
</comment>
<protein>
    <submittedName>
        <fullName evidence="2">Uncharacterized protein</fullName>
    </submittedName>
</protein>
<dbReference type="Proteomes" id="UP000593567">
    <property type="component" value="Unassembled WGS sequence"/>
</dbReference>
<evidence type="ECO:0000313" key="2">
    <source>
        <dbReference type="EMBL" id="KAF6039932.1"/>
    </source>
</evidence>
<keyword evidence="3" id="KW-1185">Reference proteome</keyword>
<dbReference type="AlphaFoldDB" id="A0A7J7KP54"/>
<keyword evidence="1" id="KW-0812">Transmembrane</keyword>
<gene>
    <name evidence="2" type="ORF">EB796_001784</name>
</gene>
<sequence>MYSYTLSFYTLCPKSCLLNSAVLLEYFLVFLPLALLKYKFYFENHYTHSYHRITSSSFCPHLPKHEIRCLHSSASVSMSPARGSSQHSFPGSLMFQAVSIRLSVCPWRVSDNWRSHQTGIAMKHLIM</sequence>